<dbReference type="InterPro" id="IPR043128">
    <property type="entry name" value="Rev_trsase/Diguanyl_cyclase"/>
</dbReference>
<keyword evidence="6" id="KW-0808">Transferase</keyword>
<keyword evidence="6" id="KW-0548">Nucleotidyltransferase</keyword>
<evidence type="ECO:0000256" key="3">
    <source>
        <dbReference type="ARBA" id="ARBA00034247"/>
    </source>
</evidence>
<dbReference type="RefSeq" id="WP_303492411.1">
    <property type="nucleotide sequence ID" value="NZ_JAUOPB010000005.1"/>
</dbReference>
<keyword evidence="4" id="KW-0472">Membrane</keyword>
<dbReference type="EC" id="2.7.7.65" evidence="2"/>
<dbReference type="Pfam" id="PF00990">
    <property type="entry name" value="GGDEF"/>
    <property type="match status" value="1"/>
</dbReference>
<reference evidence="6" key="1">
    <citation type="submission" date="2023-07" db="EMBL/GenBank/DDBJ databases">
        <title>Genome content predicts the carbon catabolic preferences of heterotrophic bacteria.</title>
        <authorList>
            <person name="Gralka M."/>
        </authorList>
    </citation>
    <scope>NUCLEOTIDE SEQUENCE</scope>
    <source>
        <strain evidence="6">I3M17_2</strain>
    </source>
</reference>
<evidence type="ECO:0000259" key="5">
    <source>
        <dbReference type="PROSITE" id="PS50887"/>
    </source>
</evidence>
<comment type="catalytic activity">
    <reaction evidence="3">
        <text>2 GTP = 3',3'-c-di-GMP + 2 diphosphate</text>
        <dbReference type="Rhea" id="RHEA:24898"/>
        <dbReference type="ChEBI" id="CHEBI:33019"/>
        <dbReference type="ChEBI" id="CHEBI:37565"/>
        <dbReference type="ChEBI" id="CHEBI:58805"/>
        <dbReference type="EC" id="2.7.7.65"/>
    </reaction>
</comment>
<proteinExistence type="predicted"/>
<feature type="transmembrane region" description="Helical" evidence="4">
    <location>
        <begin position="21"/>
        <end position="43"/>
    </location>
</feature>
<dbReference type="Proteomes" id="UP001169760">
    <property type="component" value="Unassembled WGS sequence"/>
</dbReference>
<comment type="caution">
    <text evidence="6">The sequence shown here is derived from an EMBL/GenBank/DDBJ whole genome shotgun (WGS) entry which is preliminary data.</text>
</comment>
<dbReference type="InterPro" id="IPR000160">
    <property type="entry name" value="GGDEF_dom"/>
</dbReference>
<dbReference type="GO" id="GO:0052621">
    <property type="term" value="F:diguanylate cyclase activity"/>
    <property type="evidence" value="ECO:0007669"/>
    <property type="project" value="UniProtKB-EC"/>
</dbReference>
<dbReference type="SMART" id="SM00267">
    <property type="entry name" value="GGDEF"/>
    <property type="match status" value="1"/>
</dbReference>
<evidence type="ECO:0000256" key="1">
    <source>
        <dbReference type="ARBA" id="ARBA00001946"/>
    </source>
</evidence>
<evidence type="ECO:0000313" key="7">
    <source>
        <dbReference type="Proteomes" id="UP001169760"/>
    </source>
</evidence>
<dbReference type="AlphaFoldDB" id="A0AAW7X7G1"/>
<dbReference type="CDD" id="cd01949">
    <property type="entry name" value="GGDEF"/>
    <property type="match status" value="1"/>
</dbReference>
<feature type="transmembrane region" description="Helical" evidence="4">
    <location>
        <begin position="161"/>
        <end position="181"/>
    </location>
</feature>
<accession>A0AAW7X7G1</accession>
<feature type="transmembrane region" description="Helical" evidence="4">
    <location>
        <begin position="106"/>
        <end position="125"/>
    </location>
</feature>
<dbReference type="InterPro" id="IPR029787">
    <property type="entry name" value="Nucleotide_cyclase"/>
</dbReference>
<feature type="transmembrane region" description="Helical" evidence="4">
    <location>
        <begin position="49"/>
        <end position="69"/>
    </location>
</feature>
<comment type="cofactor">
    <cofactor evidence="1">
        <name>Mg(2+)</name>
        <dbReference type="ChEBI" id="CHEBI:18420"/>
    </cofactor>
</comment>
<dbReference type="PANTHER" id="PTHR45138">
    <property type="entry name" value="REGULATORY COMPONENTS OF SENSORY TRANSDUCTION SYSTEM"/>
    <property type="match status" value="1"/>
</dbReference>
<feature type="transmembrane region" description="Helical" evidence="4">
    <location>
        <begin position="132"/>
        <end position="149"/>
    </location>
</feature>
<evidence type="ECO:0000313" key="6">
    <source>
        <dbReference type="EMBL" id="MDO6422412.1"/>
    </source>
</evidence>
<evidence type="ECO:0000256" key="2">
    <source>
        <dbReference type="ARBA" id="ARBA00012528"/>
    </source>
</evidence>
<gene>
    <name evidence="6" type="ORF">Q4521_07995</name>
</gene>
<protein>
    <recommendedName>
        <fullName evidence="2">diguanylate cyclase</fullName>
        <ecNumber evidence="2">2.7.7.65</ecNumber>
    </recommendedName>
</protein>
<dbReference type="InterPro" id="IPR050469">
    <property type="entry name" value="Diguanylate_Cyclase"/>
</dbReference>
<dbReference type="PANTHER" id="PTHR45138:SF9">
    <property type="entry name" value="DIGUANYLATE CYCLASE DGCM-RELATED"/>
    <property type="match status" value="1"/>
</dbReference>
<keyword evidence="4" id="KW-0812">Transmembrane</keyword>
<dbReference type="EMBL" id="JAUOPB010000005">
    <property type="protein sequence ID" value="MDO6422412.1"/>
    <property type="molecule type" value="Genomic_DNA"/>
</dbReference>
<dbReference type="Gene3D" id="3.30.70.270">
    <property type="match status" value="1"/>
</dbReference>
<keyword evidence="4" id="KW-1133">Transmembrane helix</keyword>
<sequence length="369" mass="41701">MNKLFNKQSKLAPQQATRLQRLSMSVASYLVTLSILSFCAWLDLVAWQIPFHFFVSLVVINAVFFYLIYNGYNLRCKDHSMTAAQMIVSLVPTLYSVYFLDLGQARASFLVVAIVPLLYGMLALTTRTFLKIGILFIALYILMILLINKNRPDSINPTMEVLQAFALIVVVIQITIIGGYISGLRSKLRNRNKELNIALVKISDMANRDELTGIANRRKIFEVLDTEVKRKREPNTAIGICILDVDHFKRINDTYGHQVGDEVLKRIAEEIPKSLRTMDCFGRYGGEEFLLILPSTSLEGTEIKANRVREEVAKLEFKNLPPGEKVTISIGIAVYFPEEEIDATIQRADKALYEAKAHGRNRCVAHPSP</sequence>
<feature type="domain" description="GGDEF" evidence="5">
    <location>
        <begin position="236"/>
        <end position="368"/>
    </location>
</feature>
<dbReference type="FunFam" id="3.30.70.270:FF:000001">
    <property type="entry name" value="Diguanylate cyclase domain protein"/>
    <property type="match status" value="1"/>
</dbReference>
<name>A0AAW7X7G1_9GAMM</name>
<dbReference type="NCBIfam" id="TIGR00254">
    <property type="entry name" value="GGDEF"/>
    <property type="match status" value="1"/>
</dbReference>
<evidence type="ECO:0000256" key="4">
    <source>
        <dbReference type="SAM" id="Phobius"/>
    </source>
</evidence>
<feature type="transmembrane region" description="Helical" evidence="4">
    <location>
        <begin position="81"/>
        <end position="100"/>
    </location>
</feature>
<dbReference type="PROSITE" id="PS50887">
    <property type="entry name" value="GGDEF"/>
    <property type="match status" value="1"/>
</dbReference>
<dbReference type="SUPFAM" id="SSF55073">
    <property type="entry name" value="Nucleotide cyclase"/>
    <property type="match status" value="1"/>
</dbReference>
<organism evidence="6 7">
    <name type="scientific">Saccharophagus degradans</name>
    <dbReference type="NCBI Taxonomy" id="86304"/>
    <lineage>
        <taxon>Bacteria</taxon>
        <taxon>Pseudomonadati</taxon>
        <taxon>Pseudomonadota</taxon>
        <taxon>Gammaproteobacteria</taxon>
        <taxon>Cellvibrionales</taxon>
        <taxon>Cellvibrionaceae</taxon>
        <taxon>Saccharophagus</taxon>
    </lineage>
</organism>